<dbReference type="EMBL" id="VCKX01000434">
    <property type="protein sequence ID" value="TMR13049.1"/>
    <property type="molecule type" value="Genomic_DNA"/>
</dbReference>
<protein>
    <recommendedName>
        <fullName evidence="3">Terpene synthase</fullName>
    </recommendedName>
</protein>
<name>A0A5S4F8F1_9ACTN</name>
<dbReference type="OrthoDB" id="2989600at2"/>
<gene>
    <name evidence="1" type="ORF">ETD85_57890</name>
</gene>
<organism evidence="1 2">
    <name type="scientific">Nonomuraea zeae</name>
    <dbReference type="NCBI Taxonomy" id="1642303"/>
    <lineage>
        <taxon>Bacteria</taxon>
        <taxon>Bacillati</taxon>
        <taxon>Actinomycetota</taxon>
        <taxon>Actinomycetes</taxon>
        <taxon>Streptosporangiales</taxon>
        <taxon>Streptosporangiaceae</taxon>
        <taxon>Nonomuraea</taxon>
    </lineage>
</organism>
<reference evidence="1 2" key="1">
    <citation type="submission" date="2019-05" db="EMBL/GenBank/DDBJ databases">
        <title>Draft genome sequence of Nonomuraea zeae DSM 100528.</title>
        <authorList>
            <person name="Saricaoglu S."/>
            <person name="Isik K."/>
        </authorList>
    </citation>
    <scope>NUCLEOTIDE SEQUENCE [LARGE SCALE GENOMIC DNA]</scope>
    <source>
        <strain evidence="1 2">DSM 100528</strain>
    </source>
</reference>
<dbReference type="AlphaFoldDB" id="A0A5S4F8F1"/>
<dbReference type="Pfam" id="PF19086">
    <property type="entry name" value="Terpene_syn_C_2"/>
    <property type="match status" value="1"/>
</dbReference>
<comment type="caution">
    <text evidence="1">The sequence shown here is derived from an EMBL/GenBank/DDBJ whole genome shotgun (WGS) entry which is preliminary data.</text>
</comment>
<accession>A0A5S4F8F1</accession>
<dbReference type="InterPro" id="IPR008949">
    <property type="entry name" value="Isoprenoid_synthase_dom_sf"/>
</dbReference>
<dbReference type="SUPFAM" id="SSF48576">
    <property type="entry name" value="Terpenoid synthases"/>
    <property type="match status" value="1"/>
</dbReference>
<evidence type="ECO:0000313" key="2">
    <source>
        <dbReference type="Proteomes" id="UP000306628"/>
    </source>
</evidence>
<proteinExistence type="predicted"/>
<sequence>MIELTIPAQKITPAALTDDALHACHAWARGFGADTPRHLHYATLVPWVHPDIVPEQQTLLANIYVFYRVYDDFNDHPGTDLRTSRALANAMIAVLDGDAPTAGGTTTVVRMFQDLWRQHRQSAPPTFLTRTAAHWRGYFATQTHYLAMREPGYPWDLEEYLFLRLDNGGLHLSISQGELANTHYIPTHVYRLAALSRMRRLASYCVILTNDLHSALRDERNGDHRNPVAQHMRHAGATREEATDLILSMLFDYTEQLHQQTARLEHECDLLQLGPEDRAFAQIGAQNCINHAAGYEAWAHHHETVMNTLDVRPDIALRSGH</sequence>
<keyword evidence="2" id="KW-1185">Reference proteome</keyword>
<evidence type="ECO:0008006" key="3">
    <source>
        <dbReference type="Google" id="ProtNLM"/>
    </source>
</evidence>
<dbReference type="Proteomes" id="UP000306628">
    <property type="component" value="Unassembled WGS sequence"/>
</dbReference>
<evidence type="ECO:0000313" key="1">
    <source>
        <dbReference type="EMBL" id="TMR13049.1"/>
    </source>
</evidence>
<dbReference type="Gene3D" id="1.10.600.10">
    <property type="entry name" value="Farnesyl Diphosphate Synthase"/>
    <property type="match status" value="1"/>
</dbReference>
<dbReference type="RefSeq" id="WP_138698341.1">
    <property type="nucleotide sequence ID" value="NZ_JBHSAZ010000096.1"/>
</dbReference>